<dbReference type="RefSeq" id="WP_380134759.1">
    <property type="nucleotide sequence ID" value="NZ_JBHLUI010000002.1"/>
</dbReference>
<sequence>MPDSPNTRGALTVGRTDASALLLAAAQLDEGAYVPEVRAGARLQAPSRATEPVPATVAPVAAAVTPVATPPVTAPVVAPVVRRGFFARLLARLLGRG</sequence>
<protein>
    <submittedName>
        <fullName evidence="1">Uncharacterized protein</fullName>
    </submittedName>
</protein>
<evidence type="ECO:0000313" key="1">
    <source>
        <dbReference type="EMBL" id="MFB9376191.1"/>
    </source>
</evidence>
<dbReference type="EMBL" id="JBHMDM010000002">
    <property type="protein sequence ID" value="MFB9376191.1"/>
    <property type="molecule type" value="Genomic_DNA"/>
</dbReference>
<name>A0ABV5LQ22_9ACTN</name>
<evidence type="ECO:0000313" key="2">
    <source>
        <dbReference type="Proteomes" id="UP001589748"/>
    </source>
</evidence>
<keyword evidence="2" id="KW-1185">Reference proteome</keyword>
<reference evidence="1 2" key="1">
    <citation type="submission" date="2024-09" db="EMBL/GenBank/DDBJ databases">
        <authorList>
            <person name="Sun Q."/>
            <person name="Mori K."/>
        </authorList>
    </citation>
    <scope>NUCLEOTIDE SEQUENCE [LARGE SCALE GENOMIC DNA]</scope>
    <source>
        <strain evidence="1 2">TISTR 1856</strain>
    </source>
</reference>
<proteinExistence type="predicted"/>
<accession>A0ABV5LQ22</accession>
<comment type="caution">
    <text evidence="1">The sequence shown here is derived from an EMBL/GenBank/DDBJ whole genome shotgun (WGS) entry which is preliminary data.</text>
</comment>
<gene>
    <name evidence="1" type="ORF">ACFFVI_04335</name>
</gene>
<dbReference type="Proteomes" id="UP001589748">
    <property type="component" value="Unassembled WGS sequence"/>
</dbReference>
<organism evidence="1 2">
    <name type="scientific">Kineococcus gynurae</name>
    <dbReference type="NCBI Taxonomy" id="452979"/>
    <lineage>
        <taxon>Bacteria</taxon>
        <taxon>Bacillati</taxon>
        <taxon>Actinomycetota</taxon>
        <taxon>Actinomycetes</taxon>
        <taxon>Kineosporiales</taxon>
        <taxon>Kineosporiaceae</taxon>
        <taxon>Kineococcus</taxon>
    </lineage>
</organism>